<comment type="catalytic activity">
    <reaction evidence="25">
        <text>(9Z,12Z)-octadecadienoate + AH2 + O2 = (13R)-hydroxy-(9Z,11E)-octadecadienoate + A + H2O</text>
        <dbReference type="Rhea" id="RHEA:75455"/>
        <dbReference type="ChEBI" id="CHEBI:13193"/>
        <dbReference type="ChEBI" id="CHEBI:15377"/>
        <dbReference type="ChEBI" id="CHEBI:15379"/>
        <dbReference type="ChEBI" id="CHEBI:17499"/>
        <dbReference type="ChEBI" id="CHEBI:30245"/>
        <dbReference type="ChEBI" id="CHEBI:136655"/>
    </reaction>
    <physiologicalReaction direction="left-to-right" evidence="25">
        <dbReference type="Rhea" id="RHEA:75456"/>
    </physiologicalReaction>
</comment>
<dbReference type="PROSITE" id="PS50026">
    <property type="entry name" value="EGF_3"/>
    <property type="match status" value="1"/>
</dbReference>
<protein>
    <recommendedName>
        <fullName evidence="7">prostaglandin-endoperoxide synthase</fullName>
        <ecNumber evidence="7">1.14.99.1</ecNumber>
    </recommendedName>
</protein>
<evidence type="ECO:0000256" key="1">
    <source>
        <dbReference type="ARBA" id="ARBA00001970"/>
    </source>
</evidence>
<dbReference type="PROSITE" id="PS50292">
    <property type="entry name" value="PEROXIDASE_3"/>
    <property type="match status" value="1"/>
</dbReference>
<evidence type="ECO:0000256" key="29">
    <source>
        <dbReference type="SAM" id="Phobius"/>
    </source>
</evidence>
<dbReference type="OrthoDB" id="6333650at2759"/>
<reference evidence="31 32" key="1">
    <citation type="submission" date="2016-03" db="EMBL/GenBank/DDBJ databases">
        <title>EvidentialGene: Evidence-directed Construction of Genes on Genomes.</title>
        <authorList>
            <person name="Gilbert D.G."/>
            <person name="Choi J.-H."/>
            <person name="Mockaitis K."/>
            <person name="Colbourne J."/>
            <person name="Pfrender M."/>
        </authorList>
    </citation>
    <scope>NUCLEOTIDE SEQUENCE [LARGE SCALE GENOMIC DNA]</scope>
    <source>
        <strain evidence="31 32">Xinb3</strain>
        <tissue evidence="31">Complete organism</tissue>
    </source>
</reference>
<feature type="binding site" evidence="27">
    <location>
        <position position="416"/>
    </location>
    <ligand>
        <name>substrate</name>
    </ligand>
</feature>
<dbReference type="Pfam" id="PF03098">
    <property type="entry name" value="An_peroxidase"/>
    <property type="match status" value="1"/>
</dbReference>
<evidence type="ECO:0000256" key="13">
    <source>
        <dbReference type="ARBA" id="ARBA00022723"/>
    </source>
</evidence>
<feature type="binding site" description="axial binding residue" evidence="27">
    <location>
        <position position="686"/>
    </location>
    <ligand>
        <name>heme b</name>
        <dbReference type="ChEBI" id="CHEBI:60344"/>
    </ligand>
    <ligandPart>
        <name>Fe</name>
        <dbReference type="ChEBI" id="CHEBI:18248"/>
    </ligandPart>
</feature>
<evidence type="ECO:0000256" key="28">
    <source>
        <dbReference type="PROSITE-ProRule" id="PRU00076"/>
    </source>
</evidence>
<keyword evidence="8" id="KW-0644">Prostaglandin metabolism</keyword>
<comment type="cofactor">
    <cofactor evidence="1">
        <name>heme b</name>
        <dbReference type="ChEBI" id="CHEBI:60344"/>
    </cofactor>
</comment>
<dbReference type="AlphaFoldDB" id="A0A162NVG0"/>
<name>A0A162NVG0_9CRUS</name>
<dbReference type="Gene3D" id="1.10.640.10">
    <property type="entry name" value="Haem peroxidase domain superfamily, animal type"/>
    <property type="match status" value="1"/>
</dbReference>
<comment type="subunit">
    <text evidence="6">Homodimer.</text>
</comment>
<dbReference type="GO" id="GO:0043005">
    <property type="term" value="C:neuron projection"/>
    <property type="evidence" value="ECO:0007669"/>
    <property type="project" value="TreeGrafter"/>
</dbReference>
<dbReference type="GO" id="GO:0004601">
    <property type="term" value="F:peroxidase activity"/>
    <property type="evidence" value="ECO:0007669"/>
    <property type="project" value="UniProtKB-KW"/>
</dbReference>
<dbReference type="SMART" id="SM00244">
    <property type="entry name" value="PHB"/>
    <property type="match status" value="1"/>
</dbReference>
<dbReference type="Proteomes" id="UP000076858">
    <property type="component" value="Unassembled WGS sequence"/>
</dbReference>
<feature type="active site" description="Proton acceptor" evidence="26">
    <location>
        <position position="503"/>
    </location>
</feature>
<evidence type="ECO:0000256" key="26">
    <source>
        <dbReference type="PIRSR" id="PIRSR619791-1"/>
    </source>
</evidence>
<keyword evidence="10" id="KW-0575">Peroxidase</keyword>
<comment type="subcellular location">
    <subcellularLocation>
        <location evidence="3">Endoplasmic reticulum membrane</location>
    </subcellularLocation>
    <subcellularLocation>
        <location evidence="2">Microsome membrane</location>
    </subcellularLocation>
</comment>
<evidence type="ECO:0000256" key="16">
    <source>
        <dbReference type="ARBA" id="ARBA00022848"/>
    </source>
</evidence>
<dbReference type="InterPro" id="IPR050783">
    <property type="entry name" value="Oxylipin_biosynth_metab"/>
</dbReference>
<evidence type="ECO:0000259" key="30">
    <source>
        <dbReference type="PROSITE" id="PS50026"/>
    </source>
</evidence>
<keyword evidence="16" id="KW-0492">Microsome</keyword>
<keyword evidence="29" id="KW-0812">Transmembrane</keyword>
<dbReference type="GO" id="GO:0019371">
    <property type="term" value="P:cyclooxygenase pathway"/>
    <property type="evidence" value="ECO:0007669"/>
    <property type="project" value="TreeGrafter"/>
</dbReference>
<dbReference type="PRINTS" id="PR00457">
    <property type="entry name" value="ANPEROXIDASE"/>
</dbReference>
<evidence type="ECO:0000256" key="17">
    <source>
        <dbReference type="ARBA" id="ARBA00022964"/>
    </source>
</evidence>
<dbReference type="EC" id="1.14.99.1" evidence="7"/>
<feature type="active site" description="For cyclooxygenase activity" evidence="26">
    <location>
        <position position="683"/>
    </location>
</feature>
<dbReference type="InterPro" id="IPR000742">
    <property type="entry name" value="EGF"/>
</dbReference>
<evidence type="ECO:0000256" key="6">
    <source>
        <dbReference type="ARBA" id="ARBA00011738"/>
    </source>
</evidence>
<evidence type="ECO:0000256" key="24">
    <source>
        <dbReference type="ARBA" id="ARBA00036358"/>
    </source>
</evidence>
<keyword evidence="21" id="KW-0275">Fatty acid biosynthesis</keyword>
<evidence type="ECO:0000256" key="7">
    <source>
        <dbReference type="ARBA" id="ARBA00012440"/>
    </source>
</evidence>
<comment type="caution">
    <text evidence="31">The sequence shown here is derived from an EMBL/GenBank/DDBJ whole genome shotgun (WGS) entry which is preliminary data.</text>
</comment>
<dbReference type="PANTHER" id="PTHR11903:SF39">
    <property type="entry name" value="PROSTAGLANDIN G_H SYNTHASE 2-LIKE"/>
    <property type="match status" value="1"/>
</dbReference>
<evidence type="ECO:0000256" key="2">
    <source>
        <dbReference type="ARBA" id="ARBA00004524"/>
    </source>
</evidence>
<evidence type="ECO:0000256" key="23">
    <source>
        <dbReference type="ARBA" id="ARBA00036313"/>
    </source>
</evidence>
<dbReference type="InterPro" id="IPR001107">
    <property type="entry name" value="Band_7"/>
</dbReference>
<dbReference type="STRING" id="35525.A0A162NVG0"/>
<evidence type="ECO:0000313" key="31">
    <source>
        <dbReference type="EMBL" id="KZS18300.1"/>
    </source>
</evidence>
<dbReference type="GO" id="GO:0020037">
    <property type="term" value="F:heme binding"/>
    <property type="evidence" value="ECO:0007669"/>
    <property type="project" value="InterPro"/>
</dbReference>
<dbReference type="GO" id="GO:0016702">
    <property type="term" value="F:oxidoreductase activity, acting on single donors with incorporation of molecular oxygen, incorporation of two atoms of oxygen"/>
    <property type="evidence" value="ECO:0007669"/>
    <property type="project" value="TreeGrafter"/>
</dbReference>
<keyword evidence="28" id="KW-0245">EGF-like domain</keyword>
<comment type="caution">
    <text evidence="28">Lacks conserved residue(s) required for the propagation of feature annotation.</text>
</comment>
<dbReference type="GO" id="GO:0046872">
    <property type="term" value="F:metal ion binding"/>
    <property type="evidence" value="ECO:0007669"/>
    <property type="project" value="UniProtKB-KW"/>
</dbReference>
<keyword evidence="28" id="KW-1015">Disulfide bond</keyword>
<evidence type="ECO:0000256" key="11">
    <source>
        <dbReference type="ARBA" id="ARBA00022585"/>
    </source>
</evidence>
<evidence type="ECO:0000256" key="5">
    <source>
        <dbReference type="ARBA" id="ARBA00008928"/>
    </source>
</evidence>
<keyword evidence="13 27" id="KW-0479">Metal-binding</keyword>
<keyword evidence="17" id="KW-0223">Dioxygenase</keyword>
<dbReference type="GO" id="GO:0005789">
    <property type="term" value="C:endoplasmic reticulum membrane"/>
    <property type="evidence" value="ECO:0007669"/>
    <property type="project" value="UniProtKB-SubCell"/>
</dbReference>
<dbReference type="CDD" id="cd09816">
    <property type="entry name" value="prostaglandin_endoperoxide_synthase"/>
    <property type="match status" value="1"/>
</dbReference>
<feature type="disulfide bond" evidence="28">
    <location>
        <begin position="335"/>
        <end position="352"/>
    </location>
</feature>
<evidence type="ECO:0000256" key="8">
    <source>
        <dbReference type="ARBA" id="ARBA00022501"/>
    </source>
</evidence>
<keyword evidence="12 27" id="KW-0349">Heme</keyword>
<dbReference type="GO" id="GO:0006979">
    <property type="term" value="P:response to oxidative stress"/>
    <property type="evidence" value="ECO:0007669"/>
    <property type="project" value="InterPro"/>
</dbReference>
<keyword evidence="32" id="KW-1185">Reference proteome</keyword>
<dbReference type="EMBL" id="LRGB01000531">
    <property type="protein sequence ID" value="KZS18300.1"/>
    <property type="molecule type" value="Genomic_DNA"/>
</dbReference>
<keyword evidence="29" id="KW-1133">Transmembrane helix</keyword>
<dbReference type="InterPro" id="IPR037120">
    <property type="entry name" value="Haem_peroxidase_sf_animal"/>
</dbReference>
<dbReference type="PANTHER" id="PTHR11903">
    <property type="entry name" value="PROSTAGLANDIN G/H SYNTHASE"/>
    <property type="match status" value="1"/>
</dbReference>
<evidence type="ECO:0000256" key="14">
    <source>
        <dbReference type="ARBA" id="ARBA00022824"/>
    </source>
</evidence>
<evidence type="ECO:0000256" key="12">
    <source>
        <dbReference type="ARBA" id="ARBA00022617"/>
    </source>
</evidence>
<feature type="transmembrane region" description="Helical" evidence="29">
    <location>
        <begin position="305"/>
        <end position="323"/>
    </location>
</feature>
<feature type="transmembrane region" description="Helical" evidence="29">
    <location>
        <begin position="122"/>
        <end position="147"/>
    </location>
</feature>
<gene>
    <name evidence="31" type="ORF">APZ42_015551</name>
</gene>
<dbReference type="Gene3D" id="2.10.25.10">
    <property type="entry name" value="Laminin"/>
    <property type="match status" value="1"/>
</dbReference>
<keyword evidence="20" id="KW-0443">Lipid metabolism</keyword>
<dbReference type="Gene3D" id="6.10.250.2090">
    <property type="match status" value="1"/>
</dbReference>
<comment type="catalytic activity">
    <reaction evidence="23">
        <text>(9Z,12Z)-octadecadienoate + AH2 + O2 = (9R)-hydroxy-(10E,12Z)-octadecadienoate + A + H2O</text>
        <dbReference type="Rhea" id="RHEA:75447"/>
        <dbReference type="ChEBI" id="CHEBI:13193"/>
        <dbReference type="ChEBI" id="CHEBI:15377"/>
        <dbReference type="ChEBI" id="CHEBI:15379"/>
        <dbReference type="ChEBI" id="CHEBI:17499"/>
        <dbReference type="ChEBI" id="CHEBI:30245"/>
        <dbReference type="ChEBI" id="CHEBI:77895"/>
    </reaction>
    <physiologicalReaction direction="left-to-right" evidence="23">
        <dbReference type="Rhea" id="RHEA:75448"/>
    </physiologicalReaction>
</comment>
<evidence type="ECO:0000256" key="9">
    <source>
        <dbReference type="ARBA" id="ARBA00022516"/>
    </source>
</evidence>
<keyword evidence="19 27" id="KW-0408">Iron</keyword>
<feature type="domain" description="EGF-like" evidence="30">
    <location>
        <begin position="326"/>
        <end position="365"/>
    </location>
</feature>
<dbReference type="SUPFAM" id="SSF57196">
    <property type="entry name" value="EGF/Laminin"/>
    <property type="match status" value="1"/>
</dbReference>
<evidence type="ECO:0000256" key="22">
    <source>
        <dbReference type="ARBA" id="ARBA00035976"/>
    </source>
</evidence>
<evidence type="ECO:0000313" key="32">
    <source>
        <dbReference type="Proteomes" id="UP000076858"/>
    </source>
</evidence>
<evidence type="ECO:0000256" key="3">
    <source>
        <dbReference type="ARBA" id="ARBA00004586"/>
    </source>
</evidence>
<evidence type="ECO:0000256" key="20">
    <source>
        <dbReference type="ARBA" id="ARBA00023098"/>
    </source>
</evidence>
<evidence type="ECO:0000256" key="21">
    <source>
        <dbReference type="ARBA" id="ARBA00023160"/>
    </source>
</evidence>
<sequence>MLDDAERLESKSERWRRRIKKRRKKQYAKVVGFVLGHQPARIDPAANRPSLASAPRRRSAIEMIPENVAPMTCVATNAGDADGRPAIIGEGPQHLQKNKQQREFQFVFGSGDSDTGIGVCGWILTIICWLLVLVTMPFSFFICFKVVQEYERAVIFRLGRLLSGGAKGPGIFFILPCIETYTKVDLRTGVFDIPPQERIHDVWRTIDSKDVRLPVQLQRAMAAEAEASREARAKVIAAEGEFKASTALKEASMVIAESPAALQLRYLQERDESRLVHSFTNISYTVIRVVNLISGKENYREMNSLRLALIVVFIVVAVSSASGTEDSDPCCSFPCQNQGVCMSTSNHKDFTCDCTGLEYYGKTCDTPFWGRRLKNWLRPSLSTMHQLYTGWPWLWKIVNNVPFLHRAAMRYVYMSRGASIDSPPRFNSGHDYITTESHFNASYYARSLPPVPQHCPTPMGVAGHKELPDVNVLAERFFKRKRFIAEPHGTNILFAYYAQHFSHQFFRTDRARGAAFTKGNDGVDVSHIYGLDKATQDALRSFSQGKMKVRTTDDGQQFPPLLRDAPGVHMIYPPHTPQEERVALGHALFSMQPGLFVMSTIWLREHNRICDILRVEHPHWDDERLYQTAKLIVLAENLKITIEEYVQHLSQYKIKLTYEPELLRDQPAFQFSNRIHVEFAHLYHWHPMAPDAITVQNSTYTLEQMSFSTKAVTKHGLASFVEAIATQPAGALSHSNHGAMLLDQFKDVVLQGRQLRLQSFNNYRMLFGMPKYTSFMELTGGDVDMSRQLQLLYGHIDALEFYPGMLLEKSEASVTPFTMVNIGGPYAVKGMMANPISSPQYWKPSTFGGEVGFDIVKTTTIRQLFCRNMRPEECGHIGFHLPEEQQSVHGVASSRQDVHHHVPVLEPSPVANYATHPASDPSFSSKTFSPPAAGMTSTHYTTNYRPLTVDDLDFVDCQPPSASQWVSSRPALGHTNNYCRLREAHPI</sequence>
<organism evidence="31 32">
    <name type="scientific">Daphnia magna</name>
    <dbReference type="NCBI Taxonomy" id="35525"/>
    <lineage>
        <taxon>Eukaryota</taxon>
        <taxon>Metazoa</taxon>
        <taxon>Ecdysozoa</taxon>
        <taxon>Arthropoda</taxon>
        <taxon>Crustacea</taxon>
        <taxon>Branchiopoda</taxon>
        <taxon>Diplostraca</taxon>
        <taxon>Cladocera</taxon>
        <taxon>Anomopoda</taxon>
        <taxon>Daphniidae</taxon>
        <taxon>Daphnia</taxon>
    </lineage>
</organism>
<evidence type="ECO:0000256" key="27">
    <source>
        <dbReference type="PIRSR" id="PIRSR619791-2"/>
    </source>
</evidence>
<dbReference type="InterPro" id="IPR019791">
    <property type="entry name" value="Haem_peroxidase_animal"/>
</dbReference>
<dbReference type="GO" id="GO:0004666">
    <property type="term" value="F:prostaglandin-endoperoxide synthase activity"/>
    <property type="evidence" value="ECO:0007669"/>
    <property type="project" value="UniProtKB-EC"/>
</dbReference>
<dbReference type="InterPro" id="IPR010255">
    <property type="entry name" value="Haem_peroxidase_sf"/>
</dbReference>
<dbReference type="CDD" id="cd00054">
    <property type="entry name" value="EGF_CA"/>
    <property type="match status" value="1"/>
</dbReference>
<keyword evidence="15" id="KW-0276">Fatty acid metabolism</keyword>
<evidence type="ECO:0000256" key="25">
    <source>
        <dbReference type="ARBA" id="ARBA00036409"/>
    </source>
</evidence>
<comment type="similarity">
    <text evidence="5">Belongs to the prostaglandin G/H synthase family.</text>
</comment>
<evidence type="ECO:0000256" key="19">
    <source>
        <dbReference type="ARBA" id="ARBA00023004"/>
    </source>
</evidence>
<evidence type="ECO:0000256" key="10">
    <source>
        <dbReference type="ARBA" id="ARBA00022559"/>
    </source>
</evidence>
<evidence type="ECO:0000256" key="4">
    <source>
        <dbReference type="ARBA" id="ARBA00004702"/>
    </source>
</evidence>
<dbReference type="SUPFAM" id="SSF48113">
    <property type="entry name" value="Heme-dependent peroxidases"/>
    <property type="match status" value="1"/>
</dbReference>
<comment type="catalytic activity">
    <reaction evidence="24">
        <text>(9Z,12Z)-octadecadienoate + AH2 + O2 = (13S)-hydroxy-(9Z,11E)-octadecadienoate + A + H2O</text>
        <dbReference type="Rhea" id="RHEA:75451"/>
        <dbReference type="ChEBI" id="CHEBI:13193"/>
        <dbReference type="ChEBI" id="CHEBI:15377"/>
        <dbReference type="ChEBI" id="CHEBI:15379"/>
        <dbReference type="ChEBI" id="CHEBI:17499"/>
        <dbReference type="ChEBI" id="CHEBI:30245"/>
        <dbReference type="ChEBI" id="CHEBI:90850"/>
    </reaction>
    <physiologicalReaction direction="left-to-right" evidence="24">
        <dbReference type="Rhea" id="RHEA:75452"/>
    </physiologicalReaction>
</comment>
<keyword evidence="29" id="KW-0472">Membrane</keyword>
<evidence type="ECO:0000256" key="15">
    <source>
        <dbReference type="ARBA" id="ARBA00022832"/>
    </source>
</evidence>
<comment type="catalytic activity">
    <reaction evidence="22">
        <text>(9Z,12Z)-octadecadienoate + AH2 + O2 = (9S)-hydroxy-(10E,12Z)-octadecadienoate + A + H2O</text>
        <dbReference type="Rhea" id="RHEA:75459"/>
        <dbReference type="ChEBI" id="CHEBI:13193"/>
        <dbReference type="ChEBI" id="CHEBI:15377"/>
        <dbReference type="ChEBI" id="CHEBI:15379"/>
        <dbReference type="ChEBI" id="CHEBI:17499"/>
        <dbReference type="ChEBI" id="CHEBI:30245"/>
        <dbReference type="ChEBI" id="CHEBI:77852"/>
    </reaction>
    <physiologicalReaction direction="left-to-right" evidence="22">
        <dbReference type="Rhea" id="RHEA:75460"/>
    </physiologicalReaction>
</comment>
<proteinExistence type="inferred from homology"/>
<comment type="pathway">
    <text evidence="4">Lipid metabolism; prostaglandin biosynthesis.</text>
</comment>
<evidence type="ECO:0000256" key="18">
    <source>
        <dbReference type="ARBA" id="ARBA00023002"/>
    </source>
</evidence>
<dbReference type="SMR" id="A0A162NVG0"/>
<keyword evidence="9" id="KW-0444">Lipid biosynthesis</keyword>
<accession>A0A162NVG0</accession>
<keyword evidence="11" id="KW-0643">Prostaglandin biosynthesis</keyword>
<keyword evidence="18" id="KW-0560">Oxidoreductase</keyword>
<keyword evidence="14" id="KW-0256">Endoplasmic reticulum</keyword>